<dbReference type="PANTHER" id="PTHR30069:SF53">
    <property type="entry name" value="COLICIN I RECEPTOR-RELATED"/>
    <property type="match status" value="1"/>
</dbReference>
<keyword evidence="6" id="KW-0406">Ion transport</keyword>
<evidence type="ECO:0000256" key="8">
    <source>
        <dbReference type="ARBA" id="ARBA00023136"/>
    </source>
</evidence>
<feature type="domain" description="TonB-dependent receptor-like beta-barrel" evidence="13">
    <location>
        <begin position="277"/>
        <end position="634"/>
    </location>
</feature>
<dbReference type="GO" id="GO:0009279">
    <property type="term" value="C:cell outer membrane"/>
    <property type="evidence" value="ECO:0007669"/>
    <property type="project" value="UniProtKB-SubCell"/>
</dbReference>
<keyword evidence="7 11" id="KW-0798">TonB box</keyword>
<dbReference type="PROSITE" id="PS52016">
    <property type="entry name" value="TONB_DEPENDENT_REC_3"/>
    <property type="match status" value="1"/>
</dbReference>
<dbReference type="EMBL" id="QPMH01000003">
    <property type="protein sequence ID" value="RDD63024.1"/>
    <property type="molecule type" value="Genomic_DNA"/>
</dbReference>
<dbReference type="Pfam" id="PF00593">
    <property type="entry name" value="TonB_dep_Rec_b-barrel"/>
    <property type="match status" value="1"/>
</dbReference>
<keyword evidence="16" id="KW-1185">Reference proteome</keyword>
<dbReference type="GO" id="GO:0006811">
    <property type="term" value="P:monoatomic ion transport"/>
    <property type="evidence" value="ECO:0007669"/>
    <property type="project" value="UniProtKB-KW"/>
</dbReference>
<dbReference type="InterPro" id="IPR036942">
    <property type="entry name" value="Beta-barrel_TonB_sf"/>
</dbReference>
<keyword evidence="3 10" id="KW-1134">Transmembrane beta strand</keyword>
<dbReference type="PANTHER" id="PTHR30069">
    <property type="entry name" value="TONB-DEPENDENT OUTER MEMBRANE RECEPTOR"/>
    <property type="match status" value="1"/>
</dbReference>
<evidence type="ECO:0000256" key="7">
    <source>
        <dbReference type="ARBA" id="ARBA00023077"/>
    </source>
</evidence>
<evidence type="ECO:0000313" key="16">
    <source>
        <dbReference type="Proteomes" id="UP000253941"/>
    </source>
</evidence>
<accession>A0A369TEM3</accession>
<evidence type="ECO:0000256" key="1">
    <source>
        <dbReference type="ARBA" id="ARBA00004571"/>
    </source>
</evidence>
<evidence type="ECO:0000256" key="5">
    <source>
        <dbReference type="ARBA" id="ARBA00022729"/>
    </source>
</evidence>
<gene>
    <name evidence="15" type="ORF">DRB17_04420</name>
</gene>
<evidence type="ECO:0000313" key="15">
    <source>
        <dbReference type="EMBL" id="RDD63024.1"/>
    </source>
</evidence>
<dbReference type="InterPro" id="IPR012910">
    <property type="entry name" value="Plug_dom"/>
</dbReference>
<dbReference type="AlphaFoldDB" id="A0A369TEM3"/>
<dbReference type="Gene3D" id="2.170.130.10">
    <property type="entry name" value="TonB-dependent receptor, plug domain"/>
    <property type="match status" value="1"/>
</dbReference>
<feature type="region of interest" description="Disordered" evidence="12">
    <location>
        <begin position="216"/>
        <end position="235"/>
    </location>
</feature>
<dbReference type="InterPro" id="IPR037066">
    <property type="entry name" value="Plug_dom_sf"/>
</dbReference>
<comment type="similarity">
    <text evidence="10 11">Belongs to the TonB-dependent receptor family.</text>
</comment>
<sequence>MTVTTSGDGFDRRGQTARILRATVAAGGLAAAAALPAAAQTSVDEVVVTATRVPTRIEAIGSSVSVIDRQQIEERQYKTVTEALGSVPGLRMVQQGPRGANTSIFMRGSNSNQTLVLLNGQRISNPSTPTGAFNFADLTTDNVERIEVVRGPQSSLFGSDAIGGVINIITRKPGAEGVRGSVRAEAGSLETFDGSAHLNGRQGRVGFDVSLSGVTTEGDTVTPDRYRPAGVSEEDDGYRSIVGSAQVDVDVTDQVTFSMFGQATDSRIELDTAPEDPNSEEDVREVYTSAEIAGEFFQGRYRPSLTFSYSDFTRDNSNKLDAVDPSLTVQDTRNEGDRVGVTFENEIDVHPDHTLIVGGEFFDESFDSSGSTNFGGFVVNQQSDGSAAVGAVFVQDVFQLTERLSGTVGIRHDETEDFGGETTWHVAPTYRVEATRTRLKGSVGTGFKTPSLLERFGFNPTNFGTAFRGNPDLDAEKSFGWEAGFEQPLFENRVRFGATYFQLDIDDGVTTVFDAAFNSTTVNNVDIETRGVESFIAVSPIDTVDLRADYTYLLAEDADTGQTLVRRPKHKISFDAAWRITPRATLTGGVVILSDIKDIGLNGGRVDLPDYGVVRVAGSYGITDSIDLTARVENALDRDYEVADGFKAPGLEAFAGTRIRF</sequence>
<keyword evidence="4 10" id="KW-0812">Transmembrane</keyword>
<keyword evidence="9 10" id="KW-0998">Cell outer membrane</keyword>
<evidence type="ECO:0000256" key="9">
    <source>
        <dbReference type="ARBA" id="ARBA00023237"/>
    </source>
</evidence>
<evidence type="ECO:0000256" key="4">
    <source>
        <dbReference type="ARBA" id="ARBA00022692"/>
    </source>
</evidence>
<evidence type="ECO:0000259" key="14">
    <source>
        <dbReference type="Pfam" id="PF07715"/>
    </source>
</evidence>
<keyword evidence="2 10" id="KW-0813">Transport</keyword>
<dbReference type="RefSeq" id="WP_114580975.1">
    <property type="nucleotide sequence ID" value="NZ_QPMH01000003.1"/>
</dbReference>
<dbReference type="InterPro" id="IPR000531">
    <property type="entry name" value="Beta-barrel_TonB"/>
</dbReference>
<comment type="subcellular location">
    <subcellularLocation>
        <location evidence="1 10">Cell outer membrane</location>
        <topology evidence="1 10">Multi-pass membrane protein</topology>
    </subcellularLocation>
</comment>
<evidence type="ECO:0000256" key="10">
    <source>
        <dbReference type="PROSITE-ProRule" id="PRU01360"/>
    </source>
</evidence>
<evidence type="ECO:0000256" key="3">
    <source>
        <dbReference type="ARBA" id="ARBA00022452"/>
    </source>
</evidence>
<dbReference type="InterPro" id="IPR039426">
    <property type="entry name" value="TonB-dep_rcpt-like"/>
</dbReference>
<comment type="caution">
    <text evidence="15">The sequence shown here is derived from an EMBL/GenBank/DDBJ whole genome shotgun (WGS) entry which is preliminary data.</text>
</comment>
<dbReference type="SUPFAM" id="SSF56935">
    <property type="entry name" value="Porins"/>
    <property type="match status" value="1"/>
</dbReference>
<dbReference type="CDD" id="cd01347">
    <property type="entry name" value="ligand_gated_channel"/>
    <property type="match status" value="1"/>
</dbReference>
<evidence type="ECO:0000256" key="11">
    <source>
        <dbReference type="RuleBase" id="RU003357"/>
    </source>
</evidence>
<dbReference type="Proteomes" id="UP000253941">
    <property type="component" value="Unassembled WGS sequence"/>
</dbReference>
<evidence type="ECO:0000256" key="12">
    <source>
        <dbReference type="SAM" id="MobiDB-lite"/>
    </source>
</evidence>
<keyword evidence="5" id="KW-0732">Signal</keyword>
<dbReference type="Pfam" id="PF07715">
    <property type="entry name" value="Plug"/>
    <property type="match status" value="1"/>
</dbReference>
<name>A0A369TEM3_9PROT</name>
<keyword evidence="8 10" id="KW-0472">Membrane</keyword>
<dbReference type="GO" id="GO:0015889">
    <property type="term" value="P:cobalamin transport"/>
    <property type="evidence" value="ECO:0007669"/>
    <property type="project" value="TreeGrafter"/>
</dbReference>
<evidence type="ECO:0000259" key="13">
    <source>
        <dbReference type="Pfam" id="PF00593"/>
    </source>
</evidence>
<reference evidence="15 16" key="1">
    <citation type="submission" date="2018-07" db="EMBL/GenBank/DDBJ databases">
        <title>Venubactetium sediminum gen. nov., sp. nov., isolated from a marine solar saltern.</title>
        <authorList>
            <person name="Wang S."/>
        </authorList>
    </citation>
    <scope>NUCLEOTIDE SEQUENCE [LARGE SCALE GENOMIC DNA]</scope>
    <source>
        <strain evidence="15 16">WD2A32</strain>
    </source>
</reference>
<evidence type="ECO:0000256" key="6">
    <source>
        <dbReference type="ARBA" id="ARBA00023065"/>
    </source>
</evidence>
<feature type="domain" description="TonB-dependent receptor plug" evidence="14">
    <location>
        <begin position="59"/>
        <end position="165"/>
    </location>
</feature>
<protein>
    <submittedName>
        <fullName evidence="15">TonB-dependent receptor</fullName>
    </submittedName>
</protein>
<keyword evidence="15" id="KW-0675">Receptor</keyword>
<proteinExistence type="inferred from homology"/>
<organism evidence="15 16">
    <name type="scientific">Ferruginivarius sediminum</name>
    <dbReference type="NCBI Taxonomy" id="2661937"/>
    <lineage>
        <taxon>Bacteria</taxon>
        <taxon>Pseudomonadati</taxon>
        <taxon>Pseudomonadota</taxon>
        <taxon>Alphaproteobacteria</taxon>
        <taxon>Rhodospirillales</taxon>
        <taxon>Rhodospirillaceae</taxon>
        <taxon>Ferruginivarius</taxon>
    </lineage>
</organism>
<dbReference type="Gene3D" id="2.40.170.20">
    <property type="entry name" value="TonB-dependent receptor, beta-barrel domain"/>
    <property type="match status" value="1"/>
</dbReference>
<evidence type="ECO:0000256" key="2">
    <source>
        <dbReference type="ARBA" id="ARBA00022448"/>
    </source>
</evidence>